<feature type="transmembrane region" description="Helical" evidence="3">
    <location>
        <begin position="371"/>
        <end position="391"/>
    </location>
</feature>
<keyword evidence="7" id="KW-1185">Reference proteome</keyword>
<evidence type="ECO:0000313" key="6">
    <source>
        <dbReference type="EMBL" id="KAK9666052.1"/>
    </source>
</evidence>
<sequence>MSTICSSPQIIQQQQDNYYYYNLINTENEQIILDFRAPPPSPSGSSRRTSSVANDGFLSEFLENSFKVPDLILPNKIFPRQKNFKEIPVLNFQEFKNSHENEFIFRVRECFEEIGCFQVINHGISLELMKTVARRAGRVFRVSPEKKTVARRSTEVPFGFEESEQEEGIGEMSEEFVWGRNCGFKLKMEGILPIKYSKFSTKMEILARAIEKVAKDIILLLISDEDSSSLIGKNVHVNDSTCHIYKHPHDVTIDQCIRSLRYDVIRMMIRRRDYSHALSFHICDGSSEFQVYSKKGWTSFIPLENALVVTCGDQIQAWSNGRYKHVIGKSIYTSKTKDCVSMAFLLSLSRNNNTDGQELENARIISLRHQALIVIFLIIACQLLFHIYTIMKYS</sequence>
<dbReference type="Proteomes" id="UP001443914">
    <property type="component" value="Unassembled WGS sequence"/>
</dbReference>
<evidence type="ECO:0000256" key="3">
    <source>
        <dbReference type="SAM" id="Phobius"/>
    </source>
</evidence>
<feature type="domain" description="Isopenicillin N synthase-like Fe(2+) 2OG dioxygenase" evidence="4">
    <location>
        <begin position="284"/>
        <end position="344"/>
    </location>
</feature>
<evidence type="ECO:0000256" key="2">
    <source>
        <dbReference type="ARBA" id="ARBA00023004"/>
    </source>
</evidence>
<feature type="domain" description="Non-haem dioxygenase N-terminal" evidence="5">
    <location>
        <begin position="87"/>
        <end position="180"/>
    </location>
</feature>
<comment type="caution">
    <text evidence="6">The sequence shown here is derived from an EMBL/GenBank/DDBJ whole genome shotgun (WGS) entry which is preliminary data.</text>
</comment>
<keyword evidence="2" id="KW-0408">Iron</keyword>
<protein>
    <submittedName>
        <fullName evidence="6">Uncharacterized protein</fullName>
    </submittedName>
</protein>
<dbReference type="InterPro" id="IPR026992">
    <property type="entry name" value="DIOX_N"/>
</dbReference>
<dbReference type="InterPro" id="IPR044861">
    <property type="entry name" value="IPNS-like_FE2OG_OXY"/>
</dbReference>
<evidence type="ECO:0000256" key="1">
    <source>
        <dbReference type="ARBA" id="ARBA00022723"/>
    </source>
</evidence>
<evidence type="ECO:0000259" key="5">
    <source>
        <dbReference type="Pfam" id="PF14226"/>
    </source>
</evidence>
<reference evidence="6" key="1">
    <citation type="submission" date="2024-03" db="EMBL/GenBank/DDBJ databases">
        <title>WGS assembly of Saponaria officinalis var. Norfolk2.</title>
        <authorList>
            <person name="Jenkins J."/>
            <person name="Shu S."/>
            <person name="Grimwood J."/>
            <person name="Barry K."/>
            <person name="Goodstein D."/>
            <person name="Schmutz J."/>
            <person name="Leebens-Mack J."/>
            <person name="Osbourn A."/>
        </authorList>
    </citation>
    <scope>NUCLEOTIDE SEQUENCE [LARGE SCALE GENOMIC DNA]</scope>
    <source>
        <strain evidence="6">JIC</strain>
    </source>
</reference>
<dbReference type="PANTHER" id="PTHR34945">
    <property type="entry name" value="2-OXOGLUTARATE (2OG) AND FE(II)-DEPENDENT OXYGENASE SUPERFAMILY PROTEIN"/>
    <property type="match status" value="1"/>
</dbReference>
<dbReference type="PANTHER" id="PTHR34945:SF8">
    <property type="entry name" value="DOWNSTREAM TARGET OF AGL15-4"/>
    <property type="match status" value="1"/>
</dbReference>
<accession>A0AAW1GWQ7</accession>
<dbReference type="AlphaFoldDB" id="A0AAW1GWQ7"/>
<dbReference type="InterPro" id="IPR027443">
    <property type="entry name" value="IPNS-like_sf"/>
</dbReference>
<dbReference type="EMBL" id="JBDFQZ010000014">
    <property type="protein sequence ID" value="KAK9666052.1"/>
    <property type="molecule type" value="Genomic_DNA"/>
</dbReference>
<keyword evidence="3" id="KW-1133">Transmembrane helix</keyword>
<dbReference type="Pfam" id="PF14226">
    <property type="entry name" value="DIOX_N"/>
    <property type="match status" value="1"/>
</dbReference>
<dbReference type="Gene3D" id="2.60.120.330">
    <property type="entry name" value="B-lactam Antibiotic, Isopenicillin N Synthase, Chain"/>
    <property type="match status" value="1"/>
</dbReference>
<dbReference type="SUPFAM" id="SSF51197">
    <property type="entry name" value="Clavaminate synthase-like"/>
    <property type="match status" value="1"/>
</dbReference>
<keyword evidence="3" id="KW-0472">Membrane</keyword>
<evidence type="ECO:0000259" key="4">
    <source>
        <dbReference type="Pfam" id="PF03171"/>
    </source>
</evidence>
<keyword evidence="3" id="KW-0812">Transmembrane</keyword>
<keyword evidence="1" id="KW-0479">Metal-binding</keyword>
<proteinExistence type="predicted"/>
<evidence type="ECO:0000313" key="7">
    <source>
        <dbReference type="Proteomes" id="UP001443914"/>
    </source>
</evidence>
<organism evidence="6 7">
    <name type="scientific">Saponaria officinalis</name>
    <name type="common">Common soapwort</name>
    <name type="synonym">Lychnis saponaria</name>
    <dbReference type="NCBI Taxonomy" id="3572"/>
    <lineage>
        <taxon>Eukaryota</taxon>
        <taxon>Viridiplantae</taxon>
        <taxon>Streptophyta</taxon>
        <taxon>Embryophyta</taxon>
        <taxon>Tracheophyta</taxon>
        <taxon>Spermatophyta</taxon>
        <taxon>Magnoliopsida</taxon>
        <taxon>eudicotyledons</taxon>
        <taxon>Gunneridae</taxon>
        <taxon>Pentapetalae</taxon>
        <taxon>Caryophyllales</taxon>
        <taxon>Caryophyllaceae</taxon>
        <taxon>Caryophylleae</taxon>
        <taxon>Saponaria</taxon>
    </lineage>
</organism>
<name>A0AAW1GWQ7_SAPOF</name>
<dbReference type="Pfam" id="PF03171">
    <property type="entry name" value="2OG-FeII_Oxy"/>
    <property type="match status" value="1"/>
</dbReference>
<dbReference type="GO" id="GO:0046872">
    <property type="term" value="F:metal ion binding"/>
    <property type="evidence" value="ECO:0007669"/>
    <property type="project" value="UniProtKB-KW"/>
</dbReference>
<gene>
    <name evidence="6" type="ORF">RND81_14G156300</name>
</gene>